<evidence type="ECO:0000313" key="10">
    <source>
        <dbReference type="EMBL" id="SDE62255.1"/>
    </source>
</evidence>
<evidence type="ECO:0000256" key="8">
    <source>
        <dbReference type="SAM" id="Phobius"/>
    </source>
</evidence>
<sequence>MRSFFKFVLATIVGIFITTFLFFILFFATISIIGFSSDKNDTNIKKNSILTIGSKISIIENPNEDNENFFDLSSLKNNKQAVNIQDVINAINEAKNDNNIKGLSIETDNISAGITQIDDLRNAILDFKKSGKFVYAYGNIVSQNAYLLGSVADKYFLNPAGSIDLKGMASEVVFMKDFADKYGIGIHVIRHGKFKAAVEPFLRNNISDENKEQLSTLLNDIWGNASKKMATARGIDSLSFQKATDSLYGMIPDNCIEYKLADQLLQKSQYNDFIKNKLKISNDDDLNKVSISDYIDSIDKDNADDEVAVLYASGEIKNGDELNGISSKRYIKYIQDLKNNDDVKAVVLRVNSPGGDANAADEILFELQQLKLKKPLIISFGDYAASGGYYISMAGQKIFAEPNCVTGSIGVFGTIFDAKELANRNGIRSDVVETNANAQTGSLIAGIPNSTLAIVQKSVEKTYKRFVYFVTQNRHKTFEQIDAVAGGRVWSGKRAKEIGLVDDLGSLNDAIKYAAKQAHLKNYSVTSYPEKSSPFKEFFNDTEDSGLDSYLMKLKLGDKYQLYKTFLDFNNNNQHIFMKSNIKVNF</sequence>
<dbReference type="PANTHER" id="PTHR33209">
    <property type="entry name" value="PROTEASE 4"/>
    <property type="match status" value="1"/>
</dbReference>
<name>A0A1G7EFQ6_9FLAO</name>
<dbReference type="STRING" id="1071918.SAMN05421544_11552"/>
<dbReference type="Proteomes" id="UP000198517">
    <property type="component" value="Unassembled WGS sequence"/>
</dbReference>
<dbReference type="GO" id="GO:0008236">
    <property type="term" value="F:serine-type peptidase activity"/>
    <property type="evidence" value="ECO:0007669"/>
    <property type="project" value="UniProtKB-KW"/>
</dbReference>
<keyword evidence="8" id="KW-0812">Transmembrane</keyword>
<feature type="domain" description="Peptidase S49" evidence="9">
    <location>
        <begin position="370"/>
        <end position="520"/>
    </location>
</feature>
<evidence type="ECO:0000256" key="3">
    <source>
        <dbReference type="ARBA" id="ARBA00022670"/>
    </source>
</evidence>
<dbReference type="Gene3D" id="3.90.226.10">
    <property type="entry name" value="2-enoyl-CoA Hydratase, Chain A, domain 1"/>
    <property type="match status" value="3"/>
</dbReference>
<evidence type="ECO:0000256" key="6">
    <source>
        <dbReference type="ARBA" id="ARBA00023136"/>
    </source>
</evidence>
<organism evidence="10 11">
    <name type="scientific">Riemerella columbipharyngis</name>
    <dbReference type="NCBI Taxonomy" id="1071918"/>
    <lineage>
        <taxon>Bacteria</taxon>
        <taxon>Pseudomonadati</taxon>
        <taxon>Bacteroidota</taxon>
        <taxon>Flavobacteriia</taxon>
        <taxon>Flavobacteriales</taxon>
        <taxon>Weeksellaceae</taxon>
        <taxon>Riemerella</taxon>
    </lineage>
</organism>
<evidence type="ECO:0000256" key="4">
    <source>
        <dbReference type="ARBA" id="ARBA00022801"/>
    </source>
</evidence>
<accession>A0A1G7EFQ6</accession>
<feature type="active site" description="Nucleophile" evidence="7">
    <location>
        <position position="386"/>
    </location>
</feature>
<keyword evidence="5" id="KW-0720">Serine protease</keyword>
<dbReference type="CDD" id="cd07023">
    <property type="entry name" value="S49_Sppa_N_C"/>
    <property type="match status" value="1"/>
</dbReference>
<dbReference type="CDD" id="cd07018">
    <property type="entry name" value="S49_SppA_67K_type"/>
    <property type="match status" value="1"/>
</dbReference>
<dbReference type="InterPro" id="IPR047272">
    <property type="entry name" value="S49_SppA_C"/>
</dbReference>
<dbReference type="InterPro" id="IPR029045">
    <property type="entry name" value="ClpP/crotonase-like_dom_sf"/>
</dbReference>
<dbReference type="Pfam" id="PF01343">
    <property type="entry name" value="Peptidase_S49"/>
    <property type="match status" value="2"/>
</dbReference>
<keyword evidence="4" id="KW-0378">Hydrolase</keyword>
<dbReference type="InterPro" id="IPR004635">
    <property type="entry name" value="Pept_S49_SppA"/>
</dbReference>
<feature type="transmembrane region" description="Helical" evidence="8">
    <location>
        <begin position="7"/>
        <end position="35"/>
    </location>
</feature>
<evidence type="ECO:0000256" key="2">
    <source>
        <dbReference type="ARBA" id="ARBA00008683"/>
    </source>
</evidence>
<feature type="domain" description="Peptidase S49" evidence="9">
    <location>
        <begin position="127"/>
        <end position="268"/>
    </location>
</feature>
<dbReference type="GO" id="GO:0006465">
    <property type="term" value="P:signal peptide processing"/>
    <property type="evidence" value="ECO:0007669"/>
    <property type="project" value="InterPro"/>
</dbReference>
<dbReference type="AlphaFoldDB" id="A0A1G7EFQ6"/>
<dbReference type="NCBIfam" id="TIGR00705">
    <property type="entry name" value="SppA_67K"/>
    <property type="match status" value="1"/>
</dbReference>
<dbReference type="GO" id="GO:0016020">
    <property type="term" value="C:membrane"/>
    <property type="evidence" value="ECO:0007669"/>
    <property type="project" value="UniProtKB-SubCell"/>
</dbReference>
<protein>
    <submittedName>
        <fullName evidence="10">Protease-4</fullName>
    </submittedName>
</protein>
<dbReference type="PIRSF" id="PIRSF001217">
    <property type="entry name" value="Protease_4_SppA"/>
    <property type="match status" value="1"/>
</dbReference>
<comment type="similarity">
    <text evidence="2">Belongs to the peptidase S49 family.</text>
</comment>
<evidence type="ECO:0000259" key="9">
    <source>
        <dbReference type="Pfam" id="PF01343"/>
    </source>
</evidence>
<dbReference type="InterPro" id="IPR002142">
    <property type="entry name" value="Peptidase_S49"/>
</dbReference>
<keyword evidence="8" id="KW-1133">Transmembrane helix</keyword>
<dbReference type="InterPro" id="IPR047217">
    <property type="entry name" value="S49_SppA_67K_type_N"/>
</dbReference>
<dbReference type="NCBIfam" id="TIGR00706">
    <property type="entry name" value="SppA_dom"/>
    <property type="match status" value="1"/>
</dbReference>
<dbReference type="EMBL" id="FNAS01000015">
    <property type="protein sequence ID" value="SDE62255.1"/>
    <property type="molecule type" value="Genomic_DNA"/>
</dbReference>
<keyword evidence="11" id="KW-1185">Reference proteome</keyword>
<feature type="active site" description="Proton donor/acceptor" evidence="7">
    <location>
        <position position="195"/>
    </location>
</feature>
<dbReference type="InterPro" id="IPR004634">
    <property type="entry name" value="Pept_S49_pIV"/>
</dbReference>
<proteinExistence type="inferred from homology"/>
<dbReference type="PANTHER" id="PTHR33209:SF1">
    <property type="entry name" value="PEPTIDASE S49 DOMAIN-CONTAINING PROTEIN"/>
    <property type="match status" value="1"/>
</dbReference>
<dbReference type="SUPFAM" id="SSF52096">
    <property type="entry name" value="ClpP/crotonase"/>
    <property type="match status" value="2"/>
</dbReference>
<gene>
    <name evidence="10" type="ORF">SAMN05421544_11552</name>
</gene>
<dbReference type="RefSeq" id="WP_092737386.1">
    <property type="nucleotide sequence ID" value="NZ_FNAS01000015.1"/>
</dbReference>
<reference evidence="10 11" key="1">
    <citation type="submission" date="2016-10" db="EMBL/GenBank/DDBJ databases">
        <authorList>
            <person name="de Groot N.N."/>
        </authorList>
    </citation>
    <scope>NUCLEOTIDE SEQUENCE [LARGE SCALE GENOMIC DNA]</scope>
    <source>
        <strain evidence="10 11">DSM 24015</strain>
    </source>
</reference>
<dbReference type="OrthoDB" id="9764363at2"/>
<dbReference type="Gene3D" id="6.20.330.10">
    <property type="match status" value="1"/>
</dbReference>
<keyword evidence="3 10" id="KW-0645">Protease</keyword>
<evidence type="ECO:0000256" key="1">
    <source>
        <dbReference type="ARBA" id="ARBA00004370"/>
    </source>
</evidence>
<evidence type="ECO:0000256" key="7">
    <source>
        <dbReference type="PIRSR" id="PIRSR001217-1"/>
    </source>
</evidence>
<evidence type="ECO:0000313" key="11">
    <source>
        <dbReference type="Proteomes" id="UP000198517"/>
    </source>
</evidence>
<comment type="subcellular location">
    <subcellularLocation>
        <location evidence="1">Membrane</location>
    </subcellularLocation>
</comment>
<evidence type="ECO:0000256" key="5">
    <source>
        <dbReference type="ARBA" id="ARBA00022825"/>
    </source>
</evidence>
<keyword evidence="6 8" id="KW-0472">Membrane</keyword>